<keyword evidence="3" id="KW-1185">Reference proteome</keyword>
<dbReference type="Proteomes" id="UP001298681">
    <property type="component" value="Unassembled WGS sequence"/>
</dbReference>
<dbReference type="PANTHER" id="PTHR37301:SF1">
    <property type="entry name" value="DNA-BINDING PROTEIN"/>
    <property type="match status" value="1"/>
</dbReference>
<proteinExistence type="predicted"/>
<dbReference type="EMBL" id="JAKNHQ010000003">
    <property type="protein sequence ID" value="MCG4610015.1"/>
    <property type="molecule type" value="Genomic_DNA"/>
</dbReference>
<evidence type="ECO:0000313" key="3">
    <source>
        <dbReference type="Proteomes" id="UP001298681"/>
    </source>
</evidence>
<dbReference type="RefSeq" id="WP_071430733.1">
    <property type="nucleotide sequence ID" value="NZ_JAKNHQ010000003.1"/>
</dbReference>
<comment type="caution">
    <text evidence="2">The sequence shown here is derived from an EMBL/GenBank/DDBJ whole genome shotgun (WGS) entry which is preliminary data.</text>
</comment>
<accession>A0ABS9MGT5</accession>
<dbReference type="InterPro" id="IPR001387">
    <property type="entry name" value="Cro/C1-type_HTH"/>
</dbReference>
<reference evidence="2 3" key="1">
    <citation type="submission" date="2022-01" db="EMBL/GenBank/DDBJ databases">
        <title>Collection of gut derived symbiotic bacterial strains cultured from healthy donors.</title>
        <authorList>
            <person name="Lin H."/>
            <person name="Kohout C."/>
            <person name="Waligurski E."/>
            <person name="Pamer E.G."/>
        </authorList>
    </citation>
    <scope>NUCLEOTIDE SEQUENCE [LARGE SCALE GENOMIC DNA]</scope>
    <source>
        <strain evidence="2 3">DFI.7.58</strain>
    </source>
</reference>
<dbReference type="InterPro" id="IPR010982">
    <property type="entry name" value="Lambda_DNA-bd_dom_sf"/>
</dbReference>
<protein>
    <submittedName>
        <fullName evidence="2">Helix-turn-helix transcriptional regulator</fullName>
    </submittedName>
</protein>
<name>A0ABS9MGT5_9FIRM</name>
<organism evidence="2 3">
    <name type="scientific">Anaeromassilibacillus senegalensis</name>
    <dbReference type="NCBI Taxonomy" id="1673717"/>
    <lineage>
        <taxon>Bacteria</taxon>
        <taxon>Bacillati</taxon>
        <taxon>Bacillota</taxon>
        <taxon>Clostridia</taxon>
        <taxon>Eubacteriales</taxon>
        <taxon>Acutalibacteraceae</taxon>
        <taxon>Anaeromassilibacillus</taxon>
    </lineage>
</organism>
<dbReference type="Pfam" id="PF13443">
    <property type="entry name" value="HTH_26"/>
    <property type="match status" value="1"/>
</dbReference>
<evidence type="ECO:0000313" key="2">
    <source>
        <dbReference type="EMBL" id="MCG4610015.1"/>
    </source>
</evidence>
<dbReference type="PANTHER" id="PTHR37301">
    <property type="entry name" value="DNA-BINDING PROTEIN-RELATED"/>
    <property type="match status" value="1"/>
</dbReference>
<sequence>MALSYNRMWKLLVDKKMSKADLRKAADIAPNTMTKLRRDETVNLAILGRICETLDCDFGDIMEYVKESKNSSNTQTSSKE</sequence>
<dbReference type="GeneID" id="97380496"/>
<feature type="domain" description="HTH cro/C1-type" evidence="1">
    <location>
        <begin position="7"/>
        <end position="67"/>
    </location>
</feature>
<gene>
    <name evidence="2" type="ORF">L0P57_03560</name>
</gene>
<dbReference type="Gene3D" id="1.10.260.40">
    <property type="entry name" value="lambda repressor-like DNA-binding domains"/>
    <property type="match status" value="1"/>
</dbReference>
<evidence type="ECO:0000259" key="1">
    <source>
        <dbReference type="Pfam" id="PF13443"/>
    </source>
</evidence>
<dbReference type="SUPFAM" id="SSF47413">
    <property type="entry name" value="lambda repressor-like DNA-binding domains"/>
    <property type="match status" value="1"/>
</dbReference>